<keyword evidence="3" id="KW-1185">Reference proteome</keyword>
<name>A0ABR2NGF9_9ROSI</name>
<evidence type="ECO:0000313" key="2">
    <source>
        <dbReference type="EMBL" id="KAK8975265.1"/>
    </source>
</evidence>
<reference evidence="2 3" key="1">
    <citation type="journal article" date="2024" name="G3 (Bethesda)">
        <title>Genome assembly of Hibiscus sabdariffa L. provides insights into metabolisms of medicinal natural products.</title>
        <authorList>
            <person name="Kim T."/>
        </authorList>
    </citation>
    <scope>NUCLEOTIDE SEQUENCE [LARGE SCALE GENOMIC DNA]</scope>
    <source>
        <strain evidence="2">TK-2024</strain>
        <tissue evidence="2">Old leaves</tissue>
    </source>
</reference>
<feature type="compositionally biased region" description="Polar residues" evidence="1">
    <location>
        <begin position="36"/>
        <end position="49"/>
    </location>
</feature>
<feature type="compositionally biased region" description="Basic and acidic residues" evidence="1">
    <location>
        <begin position="84"/>
        <end position="94"/>
    </location>
</feature>
<dbReference type="EMBL" id="JBBPBN010000149">
    <property type="protein sequence ID" value="KAK8975265.1"/>
    <property type="molecule type" value="Genomic_DNA"/>
</dbReference>
<organism evidence="2 3">
    <name type="scientific">Hibiscus sabdariffa</name>
    <name type="common">roselle</name>
    <dbReference type="NCBI Taxonomy" id="183260"/>
    <lineage>
        <taxon>Eukaryota</taxon>
        <taxon>Viridiplantae</taxon>
        <taxon>Streptophyta</taxon>
        <taxon>Embryophyta</taxon>
        <taxon>Tracheophyta</taxon>
        <taxon>Spermatophyta</taxon>
        <taxon>Magnoliopsida</taxon>
        <taxon>eudicotyledons</taxon>
        <taxon>Gunneridae</taxon>
        <taxon>Pentapetalae</taxon>
        <taxon>rosids</taxon>
        <taxon>malvids</taxon>
        <taxon>Malvales</taxon>
        <taxon>Malvaceae</taxon>
        <taxon>Malvoideae</taxon>
        <taxon>Hibiscus</taxon>
    </lineage>
</organism>
<evidence type="ECO:0000313" key="3">
    <source>
        <dbReference type="Proteomes" id="UP001396334"/>
    </source>
</evidence>
<feature type="compositionally biased region" description="Polar residues" evidence="1">
    <location>
        <begin position="95"/>
        <end position="111"/>
    </location>
</feature>
<accession>A0ABR2NGF9</accession>
<sequence length="111" mass="12495">MMRMIYLIGNHQGSTTSRSAQLHSGCRHQKAPLRGNQRTQPQLTFQHFTQPPPCQTSPPKGKAKHQLAEPFLELPLPDQMMKSNRPDLLKDRGDTTSSPLTVTMTAAQQYQ</sequence>
<comment type="caution">
    <text evidence="2">The sequence shown here is derived from an EMBL/GenBank/DDBJ whole genome shotgun (WGS) entry which is preliminary data.</text>
</comment>
<gene>
    <name evidence="2" type="ORF">V6N11_046734</name>
</gene>
<protein>
    <submittedName>
        <fullName evidence="2">Uncharacterized protein</fullName>
    </submittedName>
</protein>
<feature type="region of interest" description="Disordered" evidence="1">
    <location>
        <begin position="31"/>
        <end position="111"/>
    </location>
</feature>
<proteinExistence type="predicted"/>
<dbReference type="Proteomes" id="UP001396334">
    <property type="component" value="Unassembled WGS sequence"/>
</dbReference>
<evidence type="ECO:0000256" key="1">
    <source>
        <dbReference type="SAM" id="MobiDB-lite"/>
    </source>
</evidence>